<proteinExistence type="predicted"/>
<reference evidence="1" key="1">
    <citation type="journal article" date="2019" name="bioRxiv">
        <title>The Genome of the Zebra Mussel, Dreissena polymorpha: A Resource for Invasive Species Research.</title>
        <authorList>
            <person name="McCartney M.A."/>
            <person name="Auch B."/>
            <person name="Kono T."/>
            <person name="Mallez S."/>
            <person name="Zhang Y."/>
            <person name="Obille A."/>
            <person name="Becker A."/>
            <person name="Abrahante J.E."/>
            <person name="Garbe J."/>
            <person name="Badalamenti J.P."/>
            <person name="Herman A."/>
            <person name="Mangelson H."/>
            <person name="Liachko I."/>
            <person name="Sullivan S."/>
            <person name="Sone E.D."/>
            <person name="Koren S."/>
            <person name="Silverstein K.A.T."/>
            <person name="Beckman K.B."/>
            <person name="Gohl D.M."/>
        </authorList>
    </citation>
    <scope>NUCLEOTIDE SEQUENCE</scope>
    <source>
        <strain evidence="1">Duluth1</strain>
        <tissue evidence="1">Whole animal</tissue>
    </source>
</reference>
<dbReference type="EMBL" id="JAIWYP010000004">
    <property type="protein sequence ID" value="KAH3832433.1"/>
    <property type="molecule type" value="Genomic_DNA"/>
</dbReference>
<protein>
    <submittedName>
        <fullName evidence="1">Uncharacterized protein</fullName>
    </submittedName>
</protein>
<accession>A0A9D4K3P6</accession>
<dbReference type="Proteomes" id="UP000828390">
    <property type="component" value="Unassembled WGS sequence"/>
</dbReference>
<sequence>MSKRPADSSACPSNKKVKRACKFQDKWTTKFACIAKRVPNSCFAKHVTRIFSINSGGHKDLTRHLSSKAQTSNTSSSASTPLIQDAFKPTISDPVAKAKCTFVPLQAEMMTASSTGLMSCLFPARPLPLDRSCVSLGIIAVKNK</sequence>
<keyword evidence="2" id="KW-1185">Reference proteome</keyword>
<organism evidence="1 2">
    <name type="scientific">Dreissena polymorpha</name>
    <name type="common">Zebra mussel</name>
    <name type="synonym">Mytilus polymorpha</name>
    <dbReference type="NCBI Taxonomy" id="45954"/>
    <lineage>
        <taxon>Eukaryota</taxon>
        <taxon>Metazoa</taxon>
        <taxon>Spiralia</taxon>
        <taxon>Lophotrochozoa</taxon>
        <taxon>Mollusca</taxon>
        <taxon>Bivalvia</taxon>
        <taxon>Autobranchia</taxon>
        <taxon>Heteroconchia</taxon>
        <taxon>Euheterodonta</taxon>
        <taxon>Imparidentia</taxon>
        <taxon>Neoheterodontei</taxon>
        <taxon>Myida</taxon>
        <taxon>Dreissenoidea</taxon>
        <taxon>Dreissenidae</taxon>
        <taxon>Dreissena</taxon>
    </lineage>
</organism>
<name>A0A9D4K3P6_DREPO</name>
<evidence type="ECO:0000313" key="1">
    <source>
        <dbReference type="EMBL" id="KAH3832433.1"/>
    </source>
</evidence>
<reference evidence="1" key="2">
    <citation type="submission" date="2020-11" db="EMBL/GenBank/DDBJ databases">
        <authorList>
            <person name="McCartney M.A."/>
            <person name="Auch B."/>
            <person name="Kono T."/>
            <person name="Mallez S."/>
            <person name="Becker A."/>
            <person name="Gohl D.M."/>
            <person name="Silverstein K.A.T."/>
            <person name="Koren S."/>
            <person name="Bechman K.B."/>
            <person name="Herman A."/>
            <person name="Abrahante J.E."/>
            <person name="Garbe J."/>
        </authorList>
    </citation>
    <scope>NUCLEOTIDE SEQUENCE</scope>
    <source>
        <strain evidence="1">Duluth1</strain>
        <tissue evidence="1">Whole animal</tissue>
    </source>
</reference>
<comment type="caution">
    <text evidence="1">The sequence shown here is derived from an EMBL/GenBank/DDBJ whole genome shotgun (WGS) entry which is preliminary data.</text>
</comment>
<gene>
    <name evidence="1" type="ORF">DPMN_105720</name>
</gene>
<dbReference type="AlphaFoldDB" id="A0A9D4K3P6"/>
<evidence type="ECO:0000313" key="2">
    <source>
        <dbReference type="Proteomes" id="UP000828390"/>
    </source>
</evidence>